<evidence type="ECO:0000256" key="1">
    <source>
        <dbReference type="SAM" id="Phobius"/>
    </source>
</evidence>
<keyword evidence="3" id="KW-1185">Reference proteome</keyword>
<evidence type="ECO:0000313" key="3">
    <source>
        <dbReference type="Proteomes" id="UP001321786"/>
    </source>
</evidence>
<reference evidence="2 3" key="1">
    <citation type="submission" date="2023-08" db="EMBL/GenBank/DDBJ databases">
        <title>Helicovermis profunda gen. nov., sp. nov., a novel mesophilic, fermentative bacterium within the Bacillota from a deep-sea hydrothermal vent chimney.</title>
        <authorList>
            <person name="Miyazaki U."/>
            <person name="Mizutani D."/>
            <person name="Hashimoto Y."/>
            <person name="Tame A."/>
            <person name="Sawayama S."/>
            <person name="Miyazaki J."/>
            <person name="Takai K."/>
            <person name="Nakagawa S."/>
        </authorList>
    </citation>
    <scope>NUCLEOTIDE SEQUENCE [LARGE SCALE GENOMIC DNA]</scope>
    <source>
        <strain evidence="2 3">S502</strain>
    </source>
</reference>
<keyword evidence="1" id="KW-0812">Transmembrane</keyword>
<proteinExistence type="predicted"/>
<name>A0AAU9EA58_9FIRM</name>
<accession>A0AAU9EA58</accession>
<evidence type="ECO:0000313" key="2">
    <source>
        <dbReference type="EMBL" id="BEP28159.1"/>
    </source>
</evidence>
<feature type="transmembrane region" description="Helical" evidence="1">
    <location>
        <begin position="63"/>
        <end position="83"/>
    </location>
</feature>
<feature type="transmembrane region" description="Helical" evidence="1">
    <location>
        <begin position="40"/>
        <end position="56"/>
    </location>
</feature>
<protein>
    <recommendedName>
        <fullName evidence="4">NADH dehydrogenase subunit 6</fullName>
    </recommendedName>
</protein>
<dbReference type="AlphaFoldDB" id="A0AAU9EA58"/>
<evidence type="ECO:0008006" key="4">
    <source>
        <dbReference type="Google" id="ProtNLM"/>
    </source>
</evidence>
<keyword evidence="1" id="KW-0472">Membrane</keyword>
<organism evidence="2 3">
    <name type="scientific">Helicovermis profundi</name>
    <dbReference type="NCBI Taxonomy" id="3065157"/>
    <lineage>
        <taxon>Bacteria</taxon>
        <taxon>Bacillati</taxon>
        <taxon>Bacillota</taxon>
        <taxon>Clostridia</taxon>
        <taxon>Helicovermis</taxon>
    </lineage>
</organism>
<feature type="transmembrane region" description="Helical" evidence="1">
    <location>
        <begin position="7"/>
        <end position="34"/>
    </location>
</feature>
<dbReference type="EMBL" id="AP028654">
    <property type="protein sequence ID" value="BEP28159.1"/>
    <property type="molecule type" value="Genomic_DNA"/>
</dbReference>
<dbReference type="Proteomes" id="UP001321786">
    <property type="component" value="Chromosome"/>
</dbReference>
<dbReference type="RefSeq" id="WP_338536495.1">
    <property type="nucleotide sequence ID" value="NZ_AP028654.1"/>
</dbReference>
<feature type="transmembrane region" description="Helical" evidence="1">
    <location>
        <begin position="95"/>
        <end position="114"/>
    </location>
</feature>
<keyword evidence="1" id="KW-1133">Transmembrane helix</keyword>
<sequence>MDKLIDILISLGLTIFALLILVYKMMVTSAIPVIMLQKDVLIILCLLTIYFVIFNINYRKTKLILFNTVQFFIQLLLWFMTMLHSLSYQYNKYDTLVSIIGFSVMLIMFIQLVYKNMSIKNNKNKNFSI</sequence>
<dbReference type="KEGG" id="hprf:HLPR_04900"/>
<gene>
    <name evidence="2" type="ORF">HLPR_04900</name>
</gene>